<organism evidence="12">
    <name type="scientific">Davidia involucrata</name>
    <name type="common">Dove tree</name>
    <dbReference type="NCBI Taxonomy" id="16924"/>
    <lineage>
        <taxon>Eukaryota</taxon>
        <taxon>Viridiplantae</taxon>
        <taxon>Streptophyta</taxon>
        <taxon>Embryophyta</taxon>
        <taxon>Tracheophyta</taxon>
        <taxon>Spermatophyta</taxon>
        <taxon>Magnoliopsida</taxon>
        <taxon>eudicotyledons</taxon>
        <taxon>Gunneridae</taxon>
        <taxon>Pentapetalae</taxon>
        <taxon>asterids</taxon>
        <taxon>Cornales</taxon>
        <taxon>Nyssaceae</taxon>
        <taxon>Davidia</taxon>
    </lineage>
</organism>
<proteinExistence type="inferred from homology"/>
<dbReference type="GO" id="GO:0046872">
    <property type="term" value="F:metal ion binding"/>
    <property type="evidence" value="ECO:0007669"/>
    <property type="project" value="UniProtKB-KW"/>
</dbReference>
<dbReference type="PANTHER" id="PTHR31221">
    <property type="entry name" value="WRKY TRANSCRIPTION FACTOR PROTEIN 1-RELATED"/>
    <property type="match status" value="1"/>
</dbReference>
<dbReference type="GO" id="GO:0003700">
    <property type="term" value="F:DNA-binding transcription factor activity"/>
    <property type="evidence" value="ECO:0007669"/>
    <property type="project" value="InterPro"/>
</dbReference>
<gene>
    <name evidence="12" type="ORF">Din_028142</name>
</gene>
<dbReference type="InterPro" id="IPR036576">
    <property type="entry name" value="WRKY_dom_sf"/>
</dbReference>
<reference evidence="12" key="1">
    <citation type="submission" date="2019-08" db="EMBL/GenBank/DDBJ databases">
        <title>Reference gene set and small RNA set construction with multiple tissues from Davidia involucrata Baill.</title>
        <authorList>
            <person name="Yang H."/>
            <person name="Zhou C."/>
            <person name="Li G."/>
            <person name="Wang J."/>
            <person name="Gao P."/>
            <person name="Wang M."/>
            <person name="Wang R."/>
            <person name="Zhao Y."/>
        </authorList>
    </citation>
    <scope>NUCLEOTIDE SEQUENCE</scope>
    <source>
        <tissue evidence="12">Mixed with DoveR01_LX</tissue>
    </source>
</reference>
<dbReference type="GO" id="GO:0043565">
    <property type="term" value="F:sequence-specific DNA binding"/>
    <property type="evidence" value="ECO:0007669"/>
    <property type="project" value="InterPro"/>
</dbReference>
<keyword evidence="4" id="KW-0862">Zinc</keyword>
<keyword evidence="7" id="KW-0804">Transcription</keyword>
<keyword evidence="6" id="KW-0238">DNA-binding</keyword>
<dbReference type="PROSITE" id="PS50811">
    <property type="entry name" value="WRKY"/>
    <property type="match status" value="2"/>
</dbReference>
<keyword evidence="8" id="KW-0539">Nucleus</keyword>
<comment type="subcellular location">
    <subcellularLocation>
        <location evidence="1">Nucleus</location>
    </subcellularLocation>
</comment>
<keyword evidence="2" id="KW-0479">Metal-binding</keyword>
<name>A0A5B7ATF3_DAVIN</name>
<evidence type="ECO:0000256" key="6">
    <source>
        <dbReference type="ARBA" id="ARBA00023125"/>
    </source>
</evidence>
<keyword evidence="3" id="KW-0677">Repeat</keyword>
<evidence type="ECO:0000256" key="7">
    <source>
        <dbReference type="ARBA" id="ARBA00023163"/>
    </source>
</evidence>
<evidence type="ECO:0000256" key="9">
    <source>
        <dbReference type="ARBA" id="ARBA00061157"/>
    </source>
</evidence>
<keyword evidence="5" id="KW-0805">Transcription regulation</keyword>
<accession>A0A5B7ATF3</accession>
<feature type="compositionally biased region" description="Polar residues" evidence="10">
    <location>
        <begin position="19"/>
        <end position="40"/>
    </location>
</feature>
<dbReference type="Pfam" id="PF03106">
    <property type="entry name" value="WRKY"/>
    <property type="match status" value="2"/>
</dbReference>
<dbReference type="InterPro" id="IPR003657">
    <property type="entry name" value="WRKY_dom"/>
</dbReference>
<feature type="domain" description="WRKY" evidence="11">
    <location>
        <begin position="173"/>
        <end position="237"/>
    </location>
</feature>
<dbReference type="SUPFAM" id="SSF118290">
    <property type="entry name" value="WRKY DNA-binding domain"/>
    <property type="match status" value="2"/>
</dbReference>
<dbReference type="PANTHER" id="PTHR31221:SF125">
    <property type="entry name" value="WRKY TRANSCRIPTION FACTOR 1"/>
    <property type="match status" value="1"/>
</dbReference>
<dbReference type="FunFam" id="2.20.25.80:FF:000006">
    <property type="entry name" value="WRKY transcription factor"/>
    <property type="match status" value="1"/>
</dbReference>
<evidence type="ECO:0000256" key="1">
    <source>
        <dbReference type="ARBA" id="ARBA00004123"/>
    </source>
</evidence>
<comment type="similarity">
    <text evidence="9">Belongs to the WRKY group I family.</text>
</comment>
<dbReference type="EMBL" id="GHES01028142">
    <property type="protein sequence ID" value="MPA58701.1"/>
    <property type="molecule type" value="Transcribed_RNA"/>
</dbReference>
<evidence type="ECO:0000256" key="8">
    <source>
        <dbReference type="ARBA" id="ARBA00023242"/>
    </source>
</evidence>
<protein>
    <submittedName>
        <fullName evidence="12">Putative WRKY transcription factor 20 isoform X1</fullName>
    </submittedName>
</protein>
<feature type="compositionally biased region" description="Polar residues" evidence="10">
    <location>
        <begin position="94"/>
        <end position="104"/>
    </location>
</feature>
<dbReference type="GO" id="GO:0005634">
    <property type="term" value="C:nucleus"/>
    <property type="evidence" value="ECO:0007669"/>
    <property type="project" value="UniProtKB-SubCell"/>
</dbReference>
<sequence>MVTSREGVQDEVGSDKLQQRQSLDTGINQAQSNQEGSTLSMLPEKALGELQQRQSPDIGVHASESDRGNTPSMIPEKVSDNLQQRQSPDRGDHISQSNQERSSLSIIPADVSVNLQQRQSPDNGVHTSQCNQEGINLSTIPEKVSDNLQLRQSPDTGVNALQREQEGSTASVIPEKASEDGYNWRKYGQKFVKGNEFIRSYYRCTHPNCPVKRQVERSHDGRIMDTIYLGNHEHPKPQPSSQLAVGFVLPIQAKRTDEPALAFAEDKSSDAHDLASHRIEPTETPQLSTDAASGDVVEVALSRSNRIRDEVDTVGNPDLKRQKRDIFNGDETLVDKRNGEPRHVVQTQSEVDIVNDGYRWRKYGQKLVKGNPNPRSYYRCSSAGCPAKKHVERASHDLKMVITTYEGRHDHRMPPARTVTPNAAGANNKITALNGESRSKPEENDGVGLEMVVHISAN</sequence>
<dbReference type="InterPro" id="IPR044810">
    <property type="entry name" value="WRKY_plant"/>
</dbReference>
<evidence type="ECO:0000259" key="11">
    <source>
        <dbReference type="PROSITE" id="PS50811"/>
    </source>
</evidence>
<dbReference type="AlphaFoldDB" id="A0A5B7ATF3"/>
<evidence type="ECO:0000313" key="12">
    <source>
        <dbReference type="EMBL" id="MPA58701.1"/>
    </source>
</evidence>
<feature type="domain" description="WRKY" evidence="11">
    <location>
        <begin position="349"/>
        <end position="414"/>
    </location>
</feature>
<evidence type="ECO:0000256" key="10">
    <source>
        <dbReference type="SAM" id="MobiDB-lite"/>
    </source>
</evidence>
<evidence type="ECO:0000256" key="3">
    <source>
        <dbReference type="ARBA" id="ARBA00022737"/>
    </source>
</evidence>
<evidence type="ECO:0000256" key="4">
    <source>
        <dbReference type="ARBA" id="ARBA00022833"/>
    </source>
</evidence>
<evidence type="ECO:0000256" key="5">
    <source>
        <dbReference type="ARBA" id="ARBA00023015"/>
    </source>
</evidence>
<dbReference type="SMART" id="SM00774">
    <property type="entry name" value="WRKY"/>
    <property type="match status" value="2"/>
</dbReference>
<dbReference type="Gene3D" id="2.20.25.80">
    <property type="entry name" value="WRKY domain"/>
    <property type="match status" value="2"/>
</dbReference>
<feature type="region of interest" description="Disordered" evidence="10">
    <location>
        <begin position="1"/>
        <end position="104"/>
    </location>
</feature>
<dbReference type="FunFam" id="2.20.25.80:FF:000003">
    <property type="entry name" value="WRKY transcription factor 57"/>
    <property type="match status" value="1"/>
</dbReference>
<evidence type="ECO:0000256" key="2">
    <source>
        <dbReference type="ARBA" id="ARBA00022723"/>
    </source>
</evidence>